<evidence type="ECO:0008006" key="3">
    <source>
        <dbReference type="Google" id="ProtNLM"/>
    </source>
</evidence>
<keyword evidence="2" id="KW-1185">Reference proteome</keyword>
<dbReference type="EMBL" id="ML994051">
    <property type="protein sequence ID" value="KAF2199881.1"/>
    <property type="molecule type" value="Genomic_DNA"/>
</dbReference>
<feature type="non-terminal residue" evidence="1">
    <location>
        <position position="240"/>
    </location>
</feature>
<dbReference type="Gene3D" id="1.25.40.10">
    <property type="entry name" value="Tetratricopeptide repeat domain"/>
    <property type="match status" value="1"/>
</dbReference>
<protein>
    <recommendedName>
        <fullName evidence="3">Tetratricopeptide repeat protein 1</fullName>
    </recommendedName>
</protein>
<organism evidence="1 2">
    <name type="scientific">Delitschia confertaspora ATCC 74209</name>
    <dbReference type="NCBI Taxonomy" id="1513339"/>
    <lineage>
        <taxon>Eukaryota</taxon>
        <taxon>Fungi</taxon>
        <taxon>Dikarya</taxon>
        <taxon>Ascomycota</taxon>
        <taxon>Pezizomycotina</taxon>
        <taxon>Dothideomycetes</taxon>
        <taxon>Pleosporomycetidae</taxon>
        <taxon>Pleosporales</taxon>
        <taxon>Delitschiaceae</taxon>
        <taxon>Delitschia</taxon>
    </lineage>
</organism>
<dbReference type="AlphaFoldDB" id="A0A9P4MQZ6"/>
<accession>A0A9P4MQZ6</accession>
<comment type="caution">
    <text evidence="1">The sequence shown here is derived from an EMBL/GenBank/DDBJ whole genome shotgun (WGS) entry which is preliminary data.</text>
</comment>
<dbReference type="OrthoDB" id="1872379at2759"/>
<evidence type="ECO:0000313" key="1">
    <source>
        <dbReference type="EMBL" id="KAF2199881.1"/>
    </source>
</evidence>
<sequence>FDTEEEKSLLQESHSQKSSANTLFTRGDYSSAIQGYEKALSSCPTYLEYDIAVLHSNISACHLKLEEWKSAVHSATAALDALSRISPPAKGKDDAPDCNYSEGGVIEEVDEETAVRIDALSRSGKTLNDVQKLRTKALLRRARARREVRGWASLQGAYEDYSELAKVSGLASLDQTAVQKALRELPIELDEAKKTEMADMMGKLKQLGNGILRPFGLSSDNFNFVKDEKSGGYSMQFNRG</sequence>
<dbReference type="InterPro" id="IPR011990">
    <property type="entry name" value="TPR-like_helical_dom_sf"/>
</dbReference>
<dbReference type="InterPro" id="IPR052769">
    <property type="entry name" value="TPR_domain_protein"/>
</dbReference>
<dbReference type="SUPFAM" id="SSF48452">
    <property type="entry name" value="TPR-like"/>
    <property type="match status" value="1"/>
</dbReference>
<proteinExistence type="predicted"/>
<gene>
    <name evidence="1" type="ORF">GQ43DRAFT_354793</name>
</gene>
<dbReference type="Proteomes" id="UP000799536">
    <property type="component" value="Unassembled WGS sequence"/>
</dbReference>
<feature type="non-terminal residue" evidence="1">
    <location>
        <position position="1"/>
    </location>
</feature>
<evidence type="ECO:0000313" key="2">
    <source>
        <dbReference type="Proteomes" id="UP000799536"/>
    </source>
</evidence>
<dbReference type="PANTHER" id="PTHR46014">
    <property type="entry name" value="TETRATRICOPEPTIDE REPEAT PROTEIN 1"/>
    <property type="match status" value="1"/>
</dbReference>
<name>A0A9P4MQZ6_9PLEO</name>
<reference evidence="1" key="1">
    <citation type="journal article" date="2020" name="Stud. Mycol.">
        <title>101 Dothideomycetes genomes: a test case for predicting lifestyles and emergence of pathogens.</title>
        <authorList>
            <person name="Haridas S."/>
            <person name="Albert R."/>
            <person name="Binder M."/>
            <person name="Bloem J."/>
            <person name="Labutti K."/>
            <person name="Salamov A."/>
            <person name="Andreopoulos B."/>
            <person name="Baker S."/>
            <person name="Barry K."/>
            <person name="Bills G."/>
            <person name="Bluhm B."/>
            <person name="Cannon C."/>
            <person name="Castanera R."/>
            <person name="Culley D."/>
            <person name="Daum C."/>
            <person name="Ezra D."/>
            <person name="Gonzalez J."/>
            <person name="Henrissat B."/>
            <person name="Kuo A."/>
            <person name="Liang C."/>
            <person name="Lipzen A."/>
            <person name="Lutzoni F."/>
            <person name="Magnuson J."/>
            <person name="Mondo S."/>
            <person name="Nolan M."/>
            <person name="Ohm R."/>
            <person name="Pangilinan J."/>
            <person name="Park H.-J."/>
            <person name="Ramirez L."/>
            <person name="Alfaro M."/>
            <person name="Sun H."/>
            <person name="Tritt A."/>
            <person name="Yoshinaga Y."/>
            <person name="Zwiers L.-H."/>
            <person name="Turgeon B."/>
            <person name="Goodwin S."/>
            <person name="Spatafora J."/>
            <person name="Crous P."/>
            <person name="Grigoriev I."/>
        </authorList>
    </citation>
    <scope>NUCLEOTIDE SEQUENCE</scope>
    <source>
        <strain evidence="1">ATCC 74209</strain>
    </source>
</reference>
<dbReference type="PANTHER" id="PTHR46014:SF1">
    <property type="entry name" value="TETRATRICOPEPTIDE REPEAT PROTEIN 1"/>
    <property type="match status" value="1"/>
</dbReference>